<accession>A0A8H6XZS8</accession>
<dbReference type="SUPFAM" id="SSF51430">
    <property type="entry name" value="NAD(P)-linked oxidoreductase"/>
    <property type="match status" value="1"/>
</dbReference>
<gene>
    <name evidence="4" type="ORF">MSAN_01566300</name>
</gene>
<feature type="transmembrane region" description="Helical" evidence="2">
    <location>
        <begin position="21"/>
        <end position="38"/>
    </location>
</feature>
<feature type="domain" description="NADP-dependent oxidoreductase" evidence="3">
    <location>
        <begin position="27"/>
        <end position="340"/>
    </location>
</feature>
<dbReference type="EMBL" id="JACAZH010000013">
    <property type="protein sequence ID" value="KAF7351348.1"/>
    <property type="molecule type" value="Genomic_DNA"/>
</dbReference>
<evidence type="ECO:0000256" key="2">
    <source>
        <dbReference type="SAM" id="Phobius"/>
    </source>
</evidence>
<dbReference type="PANTHER" id="PTHR43364:SF4">
    <property type="entry name" value="NAD(P)-LINKED OXIDOREDUCTASE SUPERFAMILY PROTEIN"/>
    <property type="match status" value="1"/>
</dbReference>
<sequence>MWTRRDLKSYQFSTTMSTKPISNVGVVFGAMLIGAGIIEAVRVTSTEATTELLDIFQKHGHSEVDTARMYVNGTSEAMLGSLGWQQRGLKVSTKIMATKGKNLTWLTSDQLSHSPADIRAGLKLSLTALKADKIDIYYLHAPDRSVPYEDTLRELNKIYTEGAFARFGLSNYPAWEVAQICEICKRNGWVMPSVYQGIYNAQHRVIEAELIPCLRAYGISFYVYNPLAGGFLTSRYTRDQIEFDAGDRFNPERPYAAHQRGLFWSEVNFKALDLLRAAIAAHGITESEAALRWLAHHSVLKKELGDAVILGAAGKKHLEDNLEALDKGPLPADVVAALEAGWEETRMRPLTYSY</sequence>
<keyword evidence="1" id="KW-0560">Oxidoreductase</keyword>
<dbReference type="Pfam" id="PF00248">
    <property type="entry name" value="Aldo_ket_red"/>
    <property type="match status" value="1"/>
</dbReference>
<keyword evidence="2" id="KW-1133">Transmembrane helix</keyword>
<dbReference type="InterPro" id="IPR023210">
    <property type="entry name" value="NADP_OxRdtase_dom"/>
</dbReference>
<dbReference type="InterPro" id="IPR036812">
    <property type="entry name" value="NAD(P)_OxRdtase_dom_sf"/>
</dbReference>
<dbReference type="CDD" id="cd19075">
    <property type="entry name" value="AKR_AKR7A1-5"/>
    <property type="match status" value="1"/>
</dbReference>
<evidence type="ECO:0000256" key="1">
    <source>
        <dbReference type="ARBA" id="ARBA00023002"/>
    </source>
</evidence>
<dbReference type="OrthoDB" id="2310150at2759"/>
<dbReference type="Proteomes" id="UP000623467">
    <property type="component" value="Unassembled WGS sequence"/>
</dbReference>
<keyword evidence="2" id="KW-0812">Transmembrane</keyword>
<evidence type="ECO:0000259" key="3">
    <source>
        <dbReference type="Pfam" id="PF00248"/>
    </source>
</evidence>
<name>A0A8H6XZS8_9AGAR</name>
<dbReference type="PANTHER" id="PTHR43364">
    <property type="entry name" value="NADH-SPECIFIC METHYLGLYOXAL REDUCTASE-RELATED"/>
    <property type="match status" value="1"/>
</dbReference>
<proteinExistence type="predicted"/>
<keyword evidence="5" id="KW-1185">Reference proteome</keyword>
<protein>
    <submittedName>
        <fullName evidence="4">Aldo/keto reductase</fullName>
    </submittedName>
</protein>
<evidence type="ECO:0000313" key="5">
    <source>
        <dbReference type="Proteomes" id="UP000623467"/>
    </source>
</evidence>
<dbReference type="AlphaFoldDB" id="A0A8H6XZS8"/>
<reference evidence="4" key="1">
    <citation type="submission" date="2020-05" db="EMBL/GenBank/DDBJ databases">
        <title>Mycena genomes resolve the evolution of fungal bioluminescence.</title>
        <authorList>
            <person name="Tsai I.J."/>
        </authorList>
    </citation>
    <scope>NUCLEOTIDE SEQUENCE</scope>
    <source>
        <strain evidence="4">160909Yilan</strain>
    </source>
</reference>
<evidence type="ECO:0000313" key="4">
    <source>
        <dbReference type="EMBL" id="KAF7351348.1"/>
    </source>
</evidence>
<dbReference type="Gene3D" id="3.20.20.100">
    <property type="entry name" value="NADP-dependent oxidoreductase domain"/>
    <property type="match status" value="1"/>
</dbReference>
<keyword evidence="2" id="KW-0472">Membrane</keyword>
<comment type="caution">
    <text evidence="4">The sequence shown here is derived from an EMBL/GenBank/DDBJ whole genome shotgun (WGS) entry which is preliminary data.</text>
</comment>
<organism evidence="4 5">
    <name type="scientific">Mycena sanguinolenta</name>
    <dbReference type="NCBI Taxonomy" id="230812"/>
    <lineage>
        <taxon>Eukaryota</taxon>
        <taxon>Fungi</taxon>
        <taxon>Dikarya</taxon>
        <taxon>Basidiomycota</taxon>
        <taxon>Agaricomycotina</taxon>
        <taxon>Agaricomycetes</taxon>
        <taxon>Agaricomycetidae</taxon>
        <taxon>Agaricales</taxon>
        <taxon>Marasmiineae</taxon>
        <taxon>Mycenaceae</taxon>
        <taxon>Mycena</taxon>
    </lineage>
</organism>
<dbReference type="GO" id="GO:0016491">
    <property type="term" value="F:oxidoreductase activity"/>
    <property type="evidence" value="ECO:0007669"/>
    <property type="project" value="UniProtKB-KW"/>
</dbReference>
<dbReference type="InterPro" id="IPR050523">
    <property type="entry name" value="AKR_Detox_Biosynth"/>
</dbReference>